<dbReference type="InterPro" id="IPR012942">
    <property type="entry name" value="SRR1-like"/>
</dbReference>
<organism evidence="2 3">
    <name type="scientific">Zalerion maritima</name>
    <dbReference type="NCBI Taxonomy" id="339359"/>
    <lineage>
        <taxon>Eukaryota</taxon>
        <taxon>Fungi</taxon>
        <taxon>Dikarya</taxon>
        <taxon>Ascomycota</taxon>
        <taxon>Pezizomycotina</taxon>
        <taxon>Sordariomycetes</taxon>
        <taxon>Lulworthiomycetidae</taxon>
        <taxon>Lulworthiales</taxon>
        <taxon>Lulworthiaceae</taxon>
        <taxon>Zalerion</taxon>
    </lineage>
</organism>
<dbReference type="PANTHER" id="PTHR42080:SF1">
    <property type="entry name" value="SRR1-LIKE DOMAIN-CONTAINING PROTEIN"/>
    <property type="match status" value="1"/>
</dbReference>
<protein>
    <recommendedName>
        <fullName evidence="1">SRR1-like domain-containing protein</fullName>
    </recommendedName>
</protein>
<dbReference type="EMBL" id="JAKWBI020000076">
    <property type="protein sequence ID" value="KAJ2903624.1"/>
    <property type="molecule type" value="Genomic_DNA"/>
</dbReference>
<proteinExistence type="predicted"/>
<evidence type="ECO:0000259" key="1">
    <source>
        <dbReference type="Pfam" id="PF07985"/>
    </source>
</evidence>
<dbReference type="AlphaFoldDB" id="A0AAD5WVM4"/>
<keyword evidence="3" id="KW-1185">Reference proteome</keyword>
<evidence type="ECO:0000313" key="3">
    <source>
        <dbReference type="Proteomes" id="UP001201980"/>
    </source>
</evidence>
<dbReference type="PANTHER" id="PTHR42080">
    <property type="entry name" value="SRR1 DOMAIN-CONTAINING PROTEIN"/>
    <property type="match status" value="1"/>
</dbReference>
<feature type="domain" description="SRR1-like" evidence="1">
    <location>
        <begin position="195"/>
        <end position="358"/>
    </location>
</feature>
<gene>
    <name evidence="2" type="ORF">MKZ38_009567</name>
</gene>
<evidence type="ECO:0000313" key="2">
    <source>
        <dbReference type="EMBL" id="KAJ2903624.1"/>
    </source>
</evidence>
<name>A0AAD5WVM4_9PEZI</name>
<accession>A0AAD5WVM4</accession>
<sequence>MDEIGPANAHHPFERRISSQFHACRKNGCRTNANPKQARRILHNVFYDCDARPQAGGQGLYDPMAVDNFATSISNEAITVCYFGKKLSYKAKGNRDVQEKNKRLVIRFASWEQIFVNPAKYVNPSGSDPGPDMLEVLRTIGAPLYVKEVDFPEDAAPGRTVEQDNCRGLWAAKRILKSTGLFKKMEDILAVHAAEPGCIDKIVCFDMGKLGATPDFEQWLCDQPEWVVFLQLVDVYTKHAVAILISEYLGERCNKMQASIDVFAQDESYTESNKEALAEFGIRVTDSPDAHLLVDRKTLVIAPPAESLINKEVICDMAQPFMMIWPTEKAEAQVPTVRFRMTQYTNIHTFNTRLEETKNDLAGWMQLCSWYRRKDGTHMETKQHPHVAVPRLVSNSRHSAQCDASDCLCKKADVVPWKTPGRRQGAEHQEALKRRIIHKVYEDSQPYLGRAYPLKDLKGLYGKVRRASGRFIYHKGYYFHGPRDFQSLGSKIEPVWLVYPWTELGHIGTNRPLHASFYPEVAEAFLTSGLPVLISWKPQQPPNGEVGVKRQQDIDELNKSIAKWKRHPRLKRLLSEICKDRPAKMVAVGLGDMDIQLSHGSPALYTQVEDDISPPTQTTEGDGDVPADWDGVVNSILDGAYVGDEPGGGKSSPADNHHMYALLILLMGEMRSTFGKEFHCYAQQRNMSESTMAILRSHGIEIATFPEAYLLADRNTLVVSRCYPSAMPVFLGLTRPCWMLCDGLEDAGSSRRARQDYQAVNFGFRDEGVEDKAFLFETFSRMRLYRRRS</sequence>
<comment type="caution">
    <text evidence="2">The sequence shown here is derived from an EMBL/GenBank/DDBJ whole genome shotgun (WGS) entry which is preliminary data.</text>
</comment>
<dbReference type="Pfam" id="PF07985">
    <property type="entry name" value="SRR1"/>
    <property type="match status" value="1"/>
</dbReference>
<dbReference type="Proteomes" id="UP001201980">
    <property type="component" value="Unassembled WGS sequence"/>
</dbReference>
<reference evidence="2" key="1">
    <citation type="submission" date="2022-07" db="EMBL/GenBank/DDBJ databases">
        <title>Draft genome sequence of Zalerion maritima ATCC 34329, a (micro)plastics degrading marine fungus.</title>
        <authorList>
            <person name="Paco A."/>
            <person name="Goncalves M.F.M."/>
            <person name="Rocha-Santos T.A.P."/>
            <person name="Alves A."/>
        </authorList>
    </citation>
    <scope>NUCLEOTIDE SEQUENCE</scope>
    <source>
        <strain evidence="2">ATCC 34329</strain>
    </source>
</reference>